<accession>A0A9Q1EYL3</accession>
<evidence type="ECO:0000313" key="1">
    <source>
        <dbReference type="EMBL" id="KAJ8347632.1"/>
    </source>
</evidence>
<dbReference type="Proteomes" id="UP001152622">
    <property type="component" value="Chromosome 10"/>
</dbReference>
<evidence type="ECO:0000313" key="2">
    <source>
        <dbReference type="Proteomes" id="UP001152622"/>
    </source>
</evidence>
<proteinExistence type="predicted"/>
<keyword evidence="2" id="KW-1185">Reference proteome</keyword>
<name>A0A9Q1EYL3_SYNKA</name>
<dbReference type="AlphaFoldDB" id="A0A9Q1EYL3"/>
<organism evidence="1 2">
    <name type="scientific">Synaphobranchus kaupii</name>
    <name type="common">Kaup's arrowtooth eel</name>
    <dbReference type="NCBI Taxonomy" id="118154"/>
    <lineage>
        <taxon>Eukaryota</taxon>
        <taxon>Metazoa</taxon>
        <taxon>Chordata</taxon>
        <taxon>Craniata</taxon>
        <taxon>Vertebrata</taxon>
        <taxon>Euteleostomi</taxon>
        <taxon>Actinopterygii</taxon>
        <taxon>Neopterygii</taxon>
        <taxon>Teleostei</taxon>
        <taxon>Anguilliformes</taxon>
        <taxon>Synaphobranchidae</taxon>
        <taxon>Synaphobranchus</taxon>
    </lineage>
</organism>
<protein>
    <submittedName>
        <fullName evidence="1">Uncharacterized protein</fullName>
    </submittedName>
</protein>
<reference evidence="1" key="1">
    <citation type="journal article" date="2023" name="Science">
        <title>Genome structures resolve the early diversification of teleost fishes.</title>
        <authorList>
            <person name="Parey E."/>
            <person name="Louis A."/>
            <person name="Montfort J."/>
            <person name="Bouchez O."/>
            <person name="Roques C."/>
            <person name="Iampietro C."/>
            <person name="Lluch J."/>
            <person name="Castinel A."/>
            <person name="Donnadieu C."/>
            <person name="Desvignes T."/>
            <person name="Floi Bucao C."/>
            <person name="Jouanno E."/>
            <person name="Wen M."/>
            <person name="Mejri S."/>
            <person name="Dirks R."/>
            <person name="Jansen H."/>
            <person name="Henkel C."/>
            <person name="Chen W.J."/>
            <person name="Zahm M."/>
            <person name="Cabau C."/>
            <person name="Klopp C."/>
            <person name="Thompson A.W."/>
            <person name="Robinson-Rechavi M."/>
            <person name="Braasch I."/>
            <person name="Lecointre G."/>
            <person name="Bobe J."/>
            <person name="Postlethwait J.H."/>
            <person name="Berthelot C."/>
            <person name="Roest Crollius H."/>
            <person name="Guiguen Y."/>
        </authorList>
    </citation>
    <scope>NUCLEOTIDE SEQUENCE</scope>
    <source>
        <strain evidence="1">WJC10195</strain>
    </source>
</reference>
<gene>
    <name evidence="1" type="ORF">SKAU_G00262210</name>
</gene>
<dbReference type="EMBL" id="JAINUF010000010">
    <property type="protein sequence ID" value="KAJ8347632.1"/>
    <property type="molecule type" value="Genomic_DNA"/>
</dbReference>
<comment type="caution">
    <text evidence="1">The sequence shown here is derived from an EMBL/GenBank/DDBJ whole genome shotgun (WGS) entry which is preliminary data.</text>
</comment>
<sequence>MMSGTGAIEKVEMLMSRSCSDILGAALKGRRALLSGNHLRPLSTRKIGAYELGDLLRPQCVIGLLREYPETESTSITCFRPANITVAL</sequence>